<keyword evidence="3" id="KW-1185">Reference proteome</keyword>
<dbReference type="EMBL" id="BLAL01000295">
    <property type="protein sequence ID" value="GET00953.1"/>
    <property type="molecule type" value="Genomic_DNA"/>
</dbReference>
<dbReference type="AlphaFoldDB" id="A0A2Z6QJ23"/>
<gene>
    <name evidence="2" type="ORF">RCL2_002738900</name>
    <name evidence="1" type="ORF">RclHR1_00170004</name>
</gene>
<organism evidence="1 3">
    <name type="scientific">Rhizophagus clarus</name>
    <dbReference type="NCBI Taxonomy" id="94130"/>
    <lineage>
        <taxon>Eukaryota</taxon>
        <taxon>Fungi</taxon>
        <taxon>Fungi incertae sedis</taxon>
        <taxon>Mucoromycota</taxon>
        <taxon>Glomeromycotina</taxon>
        <taxon>Glomeromycetes</taxon>
        <taxon>Glomerales</taxon>
        <taxon>Glomeraceae</taxon>
        <taxon>Rhizophagus</taxon>
    </lineage>
</organism>
<reference evidence="2" key="2">
    <citation type="submission" date="2019-10" db="EMBL/GenBank/DDBJ databases">
        <title>Conservation and host-specific expression of non-tandemly repeated heterogenous ribosome RNA gene in arbuscular mycorrhizal fungi.</title>
        <authorList>
            <person name="Maeda T."/>
            <person name="Kobayashi Y."/>
            <person name="Nakagawa T."/>
            <person name="Ezawa T."/>
            <person name="Yamaguchi K."/>
            <person name="Bino T."/>
            <person name="Nishimoto Y."/>
            <person name="Shigenobu S."/>
            <person name="Kawaguchi M."/>
        </authorList>
    </citation>
    <scope>NUCLEOTIDE SEQUENCE</scope>
    <source>
        <strain evidence="2">HR1</strain>
    </source>
</reference>
<sequence>MLTANHKLKRIEWAKKHLNDDWNNTLFSDETAFQLFRNTLERWYKGQRPIRPMPKDRVKILAWGGFCIKGKTSLYCFSEIMDAEFYVNILRSELPEIEDLLGNDWRFNDPKHTSRLAKNFIHDNMPKLLTGLLTVQI</sequence>
<comment type="caution">
    <text evidence="1">The sequence shown here is derived from an EMBL/GenBank/DDBJ whole genome shotgun (WGS) entry which is preliminary data.</text>
</comment>
<dbReference type="STRING" id="94130.A0A2Z6QJ23"/>
<dbReference type="Gene3D" id="3.30.420.10">
    <property type="entry name" value="Ribonuclease H-like superfamily/Ribonuclease H"/>
    <property type="match status" value="1"/>
</dbReference>
<evidence type="ECO:0000313" key="1">
    <source>
        <dbReference type="EMBL" id="GBB90100.1"/>
    </source>
</evidence>
<reference evidence="1 3" key="1">
    <citation type="submission" date="2017-11" db="EMBL/GenBank/DDBJ databases">
        <title>The genome of Rhizophagus clarus HR1 reveals common genetic basis of auxotrophy among arbuscular mycorrhizal fungi.</title>
        <authorList>
            <person name="Kobayashi Y."/>
        </authorList>
    </citation>
    <scope>NUCLEOTIDE SEQUENCE [LARGE SCALE GENOMIC DNA]</scope>
    <source>
        <strain evidence="1 3">HR1</strain>
    </source>
</reference>
<accession>A0A2Z6QJ23</accession>
<dbReference type="Proteomes" id="UP000615446">
    <property type="component" value="Unassembled WGS sequence"/>
</dbReference>
<protein>
    <submittedName>
        <fullName evidence="2">Mitotic spindle assembly checkpoint protein MAD2B isoform X1</fullName>
    </submittedName>
</protein>
<dbReference type="InterPro" id="IPR036397">
    <property type="entry name" value="RNaseH_sf"/>
</dbReference>
<dbReference type="Proteomes" id="UP000247702">
    <property type="component" value="Unassembled WGS sequence"/>
</dbReference>
<name>A0A2Z6QJ23_9GLOM</name>
<evidence type="ECO:0000313" key="3">
    <source>
        <dbReference type="Proteomes" id="UP000247702"/>
    </source>
</evidence>
<proteinExistence type="predicted"/>
<evidence type="ECO:0000313" key="2">
    <source>
        <dbReference type="EMBL" id="GET00953.1"/>
    </source>
</evidence>
<dbReference type="OrthoDB" id="2412677at2759"/>
<dbReference type="EMBL" id="BEXD01000779">
    <property type="protein sequence ID" value="GBB90100.1"/>
    <property type="molecule type" value="Genomic_DNA"/>
</dbReference>
<dbReference type="GO" id="GO:0003676">
    <property type="term" value="F:nucleic acid binding"/>
    <property type="evidence" value="ECO:0007669"/>
    <property type="project" value="InterPro"/>
</dbReference>